<feature type="domain" description="D-isomer specific 2-hydroxyacid dehydrogenase NAD-binding" evidence="3">
    <location>
        <begin position="126"/>
        <end position="307"/>
    </location>
</feature>
<dbReference type="Gene3D" id="3.40.50.720">
    <property type="entry name" value="NAD(P)-binding Rossmann-like Domain"/>
    <property type="match status" value="2"/>
</dbReference>
<dbReference type="Pfam" id="PF02826">
    <property type="entry name" value="2-Hacid_dh_C"/>
    <property type="match status" value="1"/>
</dbReference>
<evidence type="ECO:0000259" key="3">
    <source>
        <dbReference type="Pfam" id="PF02826"/>
    </source>
</evidence>
<protein>
    <submittedName>
        <fullName evidence="4">Putative oxidoreductase</fullName>
    </submittedName>
</protein>
<dbReference type="SUPFAM" id="SSF52283">
    <property type="entry name" value="Formate/glycerate dehydrogenase catalytic domain-like"/>
    <property type="match status" value="1"/>
</dbReference>
<dbReference type="GO" id="GO:0051287">
    <property type="term" value="F:NAD binding"/>
    <property type="evidence" value="ECO:0007669"/>
    <property type="project" value="InterPro"/>
</dbReference>
<dbReference type="InterPro" id="IPR006140">
    <property type="entry name" value="D-isomer_DH_NAD-bd"/>
</dbReference>
<evidence type="ECO:0000313" key="4">
    <source>
        <dbReference type="EMBL" id="AKQ02793.1"/>
    </source>
</evidence>
<reference evidence="4" key="1">
    <citation type="journal article" date="2015" name="ISME J.">
        <title>Aquifer environment selects for microbial species cohorts in sediment and groundwater.</title>
        <authorList>
            <person name="Hug L.A."/>
            <person name="Thomas B.C."/>
            <person name="Brown C.T."/>
            <person name="Frischkorn K.R."/>
            <person name="Williams K.H."/>
            <person name="Tringe S.G."/>
            <person name="Banfield J.F."/>
        </authorList>
    </citation>
    <scope>NUCLEOTIDE SEQUENCE</scope>
</reference>
<dbReference type="PANTHER" id="PTHR43333">
    <property type="entry name" value="2-HACID_DH_C DOMAIN-CONTAINING PROTEIN"/>
    <property type="match status" value="1"/>
</dbReference>
<proteinExistence type="predicted"/>
<evidence type="ECO:0000256" key="2">
    <source>
        <dbReference type="ARBA" id="ARBA00023027"/>
    </source>
</evidence>
<dbReference type="PANTHER" id="PTHR43333:SF1">
    <property type="entry name" value="D-ISOMER SPECIFIC 2-HYDROXYACID DEHYDROGENASE NAD-BINDING DOMAIN-CONTAINING PROTEIN"/>
    <property type="match status" value="1"/>
</dbReference>
<sequence length="345" mass="36629">MTPRTLVVDLRSRAAAFRMPDAVGAQLAAATPAGWATTIVAADTDSFGDGAQTPSEESLAAIGDAEAYLGYGLPKPLFFAAKRLRWLHTATAGVASLLFPEMLASEIVITNSAGVFGPPIADHVLAGVLHFLRAFDVAEELKRRVEWNSSAFGTREARVREVSECRVLIVGTGGIGGEVGRRFGALGARVTGVRRDPAKGTPPGFDRVVGPTGLDAELARADVVVLAAPFTGETRALLTAARLARLPDGAIVCNVSRGGLVDEPALTAALQTGRLRGAVLDVFAREPLASDSPLWHLPRVLHTPHVAGVSPGRFWERLVGLFLDNWERYRTGTPLRNVVDKSLGY</sequence>
<evidence type="ECO:0000256" key="1">
    <source>
        <dbReference type="ARBA" id="ARBA00023002"/>
    </source>
</evidence>
<dbReference type="GO" id="GO:0016491">
    <property type="term" value="F:oxidoreductase activity"/>
    <property type="evidence" value="ECO:0007669"/>
    <property type="project" value="UniProtKB-KW"/>
</dbReference>
<dbReference type="CDD" id="cd05300">
    <property type="entry name" value="2-Hacid_dh_1"/>
    <property type="match status" value="1"/>
</dbReference>
<dbReference type="InterPro" id="IPR036291">
    <property type="entry name" value="NAD(P)-bd_dom_sf"/>
</dbReference>
<name>A0A0H4T527_9BACT</name>
<dbReference type="SUPFAM" id="SSF51735">
    <property type="entry name" value="NAD(P)-binding Rossmann-fold domains"/>
    <property type="match status" value="1"/>
</dbReference>
<dbReference type="AlphaFoldDB" id="A0A0H4T527"/>
<keyword evidence="2" id="KW-0520">NAD</keyword>
<dbReference type="EMBL" id="KT007003">
    <property type="protein sequence ID" value="AKQ02793.1"/>
    <property type="molecule type" value="Genomic_DNA"/>
</dbReference>
<keyword evidence="1" id="KW-0560">Oxidoreductase</keyword>
<organism evidence="4">
    <name type="scientific">uncultured Gemmatimonadetes bacterium Rifle_16ft_4_minimus_37772</name>
    <dbReference type="NCBI Taxonomy" id="1665097"/>
    <lineage>
        <taxon>Bacteria</taxon>
        <taxon>Pseudomonadati</taxon>
        <taxon>Gemmatimonadota</taxon>
        <taxon>environmental samples</taxon>
    </lineage>
</organism>
<accession>A0A0H4T527</accession>